<keyword evidence="1" id="KW-0175">Coiled coil</keyword>
<dbReference type="Proteomes" id="UP001632037">
    <property type="component" value="Unassembled WGS sequence"/>
</dbReference>
<dbReference type="EMBL" id="JBIMZQ010000010">
    <property type="protein sequence ID" value="KAL3668970.1"/>
    <property type="molecule type" value="Genomic_DNA"/>
</dbReference>
<proteinExistence type="predicted"/>
<name>A0ABD3FPW4_9STRA</name>
<evidence type="ECO:0000256" key="1">
    <source>
        <dbReference type="SAM" id="Coils"/>
    </source>
</evidence>
<protein>
    <submittedName>
        <fullName evidence="3">Uncharacterized protein</fullName>
    </submittedName>
</protein>
<comment type="caution">
    <text evidence="3">The sequence shown here is derived from an EMBL/GenBank/DDBJ whole genome shotgun (WGS) entry which is preliminary data.</text>
</comment>
<reference evidence="3 4" key="1">
    <citation type="submission" date="2024-09" db="EMBL/GenBank/DDBJ databases">
        <title>Genome sequencing and assembly of Phytophthora oleae, isolate VK10A, causative agent of rot of olive drupes.</title>
        <authorList>
            <person name="Conti Taguali S."/>
            <person name="Riolo M."/>
            <person name="La Spada F."/>
            <person name="Cacciola S.O."/>
            <person name="Dionisio G."/>
        </authorList>
    </citation>
    <scope>NUCLEOTIDE SEQUENCE [LARGE SCALE GENOMIC DNA]</scope>
    <source>
        <strain evidence="3 4">VK10A</strain>
    </source>
</reference>
<feature type="compositionally biased region" description="Polar residues" evidence="2">
    <location>
        <begin position="397"/>
        <end position="409"/>
    </location>
</feature>
<feature type="compositionally biased region" description="Polar residues" evidence="2">
    <location>
        <begin position="43"/>
        <end position="55"/>
    </location>
</feature>
<keyword evidence="4" id="KW-1185">Reference proteome</keyword>
<evidence type="ECO:0000313" key="4">
    <source>
        <dbReference type="Proteomes" id="UP001632037"/>
    </source>
</evidence>
<evidence type="ECO:0000256" key="2">
    <source>
        <dbReference type="SAM" id="MobiDB-lite"/>
    </source>
</evidence>
<accession>A0ABD3FPW4</accession>
<sequence length="421" mass="48414">MPLRTPRQPMLSAGNGVHFVSKPMKPQKLPTMTRGGGLRDVRSSPNWDNQSSSPFVQEEERRVQEELIEMLTVKLARKEKEVETLRCKQNAIDNEAAAHDRQLRQQEEAHARVISDLASANQELQRQLQLLQIQCERLQVESEVQHTAALEQRRLREKDQAQAKMESRSHQQIVDDLRRERQQLLNERHALESKMQQIMQDQQTQTSLVEQLESRCFKLESDHRASQENCRFLRETLTREEHQRKDADTITRKLEEEKVSLEVKQRALQKTLKGASLRAADVEKKRSKLSRAEDQLTEKLATLTNENLELKARRGQMSSQTKHLQARVAALESANAVQEQKLEDAVVELESARKCYRECQFRTKQLQEEIVFLKNRKLPSNLPAPADNNLASPGVQAATQIPESSTPETDTADDVPCWMKG</sequence>
<feature type="region of interest" description="Disordered" evidence="2">
    <location>
        <begin position="1"/>
        <end position="59"/>
    </location>
</feature>
<evidence type="ECO:0000313" key="3">
    <source>
        <dbReference type="EMBL" id="KAL3668970.1"/>
    </source>
</evidence>
<gene>
    <name evidence="3" type="ORF">V7S43_006258</name>
</gene>
<feature type="coiled-coil region" evidence="1">
    <location>
        <begin position="61"/>
        <end position="141"/>
    </location>
</feature>
<dbReference type="AlphaFoldDB" id="A0ABD3FPW4"/>
<feature type="coiled-coil region" evidence="1">
    <location>
        <begin position="167"/>
        <end position="348"/>
    </location>
</feature>
<organism evidence="3 4">
    <name type="scientific">Phytophthora oleae</name>
    <dbReference type="NCBI Taxonomy" id="2107226"/>
    <lineage>
        <taxon>Eukaryota</taxon>
        <taxon>Sar</taxon>
        <taxon>Stramenopiles</taxon>
        <taxon>Oomycota</taxon>
        <taxon>Peronosporomycetes</taxon>
        <taxon>Peronosporales</taxon>
        <taxon>Peronosporaceae</taxon>
        <taxon>Phytophthora</taxon>
    </lineage>
</organism>
<feature type="region of interest" description="Disordered" evidence="2">
    <location>
        <begin position="379"/>
        <end position="421"/>
    </location>
</feature>